<evidence type="ECO:0000256" key="1">
    <source>
        <dbReference type="SAM" id="Phobius"/>
    </source>
</evidence>
<dbReference type="Pfam" id="PF02405">
    <property type="entry name" value="MlaE"/>
    <property type="match status" value="1"/>
</dbReference>
<dbReference type="InterPro" id="IPR030802">
    <property type="entry name" value="Permease_MalE"/>
</dbReference>
<gene>
    <name evidence="2" type="ORF">MNR06_12365</name>
</gene>
<feature type="transmembrane region" description="Helical" evidence="1">
    <location>
        <begin position="212"/>
        <end position="235"/>
    </location>
</feature>
<feature type="transmembrane region" description="Helical" evidence="1">
    <location>
        <begin position="28"/>
        <end position="49"/>
    </location>
</feature>
<keyword evidence="1" id="KW-0472">Membrane</keyword>
<sequence>MIGLIAETFAGIFLPPFRRKEFIEQLHFVGNKSLVIIVFCVSFAAVVTILESSFHMKLVIQNDSMVPGFAALLILRELGAVVTALLLCSRVGAGYASEVGSMQITEQIDALKMLGIDPVNFLVVPRFLACVLGGMMLTVIANMTCIFAAMAVSESYLGYTPSMFLTSMHRFVQFKDIIFATIKGACFGGVIPLVACHFGFRCQQGAEGVGRATTNTVVVASIAIIVIDFILSYTFSHLY</sequence>
<keyword evidence="3" id="KW-1185">Reference proteome</keyword>
<protein>
    <submittedName>
        <fullName evidence="2">ABC transporter permease</fullName>
    </submittedName>
</protein>
<reference evidence="2" key="1">
    <citation type="submission" date="2022-03" db="EMBL/GenBank/DDBJ databases">
        <title>Genome Identification and Characterization of new species Bdellovibrio reynosense LBG001 sp. nov. from a Mexico soil sample.</title>
        <authorList>
            <person name="Camilli A."/>
            <person name="Ajao Y."/>
            <person name="Guo X."/>
        </authorList>
    </citation>
    <scope>NUCLEOTIDE SEQUENCE</scope>
    <source>
        <strain evidence="2">LBG001</strain>
    </source>
</reference>
<name>A0ABY4CAF6_9BACT</name>
<proteinExistence type="predicted"/>
<dbReference type="Proteomes" id="UP000830116">
    <property type="component" value="Chromosome"/>
</dbReference>
<keyword evidence="1" id="KW-0812">Transmembrane</keyword>
<keyword evidence="1" id="KW-1133">Transmembrane helix</keyword>
<feature type="transmembrane region" description="Helical" evidence="1">
    <location>
        <begin position="69"/>
        <end position="88"/>
    </location>
</feature>
<organism evidence="2 3">
    <name type="scientific">Bdellovibrio reynosensis</name>
    <dbReference type="NCBI Taxonomy" id="2835041"/>
    <lineage>
        <taxon>Bacteria</taxon>
        <taxon>Pseudomonadati</taxon>
        <taxon>Bdellovibrionota</taxon>
        <taxon>Bdellovibrionia</taxon>
        <taxon>Bdellovibrionales</taxon>
        <taxon>Pseudobdellovibrionaceae</taxon>
        <taxon>Bdellovibrio</taxon>
    </lineage>
</organism>
<feature type="transmembrane region" description="Helical" evidence="1">
    <location>
        <begin position="177"/>
        <end position="200"/>
    </location>
</feature>
<evidence type="ECO:0000313" key="3">
    <source>
        <dbReference type="Proteomes" id="UP000830116"/>
    </source>
</evidence>
<accession>A0ABY4CAF6</accession>
<dbReference type="RefSeq" id="WP_243536513.1">
    <property type="nucleotide sequence ID" value="NZ_CP093442.1"/>
</dbReference>
<dbReference type="PANTHER" id="PTHR30188:SF4">
    <property type="entry name" value="PROTEIN TRIGALACTOSYLDIACYLGLYCEROL 1, CHLOROPLASTIC"/>
    <property type="match status" value="1"/>
</dbReference>
<feature type="transmembrane region" description="Helical" evidence="1">
    <location>
        <begin position="127"/>
        <end position="157"/>
    </location>
</feature>
<dbReference type="EMBL" id="CP093442">
    <property type="protein sequence ID" value="UOF00493.1"/>
    <property type="molecule type" value="Genomic_DNA"/>
</dbReference>
<dbReference type="PANTHER" id="PTHR30188">
    <property type="entry name" value="ABC TRANSPORTER PERMEASE PROTEIN-RELATED"/>
    <property type="match status" value="1"/>
</dbReference>
<evidence type="ECO:0000313" key="2">
    <source>
        <dbReference type="EMBL" id="UOF00493.1"/>
    </source>
</evidence>